<dbReference type="Pfam" id="PF07992">
    <property type="entry name" value="Pyr_redox_2"/>
    <property type="match status" value="1"/>
</dbReference>
<dbReference type="PANTHER" id="PTHR43755:SF1">
    <property type="entry name" value="FAD-DEPENDENT PYRIDINE NUCLEOTIDE-DISULPHIDE OXIDOREDUCTASE"/>
    <property type="match status" value="1"/>
</dbReference>
<dbReference type="PRINTS" id="PR00368">
    <property type="entry name" value="FADPNR"/>
</dbReference>
<keyword evidence="3" id="KW-1185">Reference proteome</keyword>
<name>A0ABW3JL99_9FLAO</name>
<dbReference type="RefSeq" id="WP_379925760.1">
    <property type="nucleotide sequence ID" value="NZ_JBHTJI010000001.1"/>
</dbReference>
<evidence type="ECO:0000313" key="2">
    <source>
        <dbReference type="EMBL" id="MFD0990167.1"/>
    </source>
</evidence>
<proteinExistence type="predicted"/>
<dbReference type="InterPro" id="IPR036188">
    <property type="entry name" value="FAD/NAD-bd_sf"/>
</dbReference>
<feature type="domain" description="FAD/NAD(P)-binding" evidence="1">
    <location>
        <begin position="4"/>
        <end position="288"/>
    </location>
</feature>
<comment type="caution">
    <text evidence="2">The sequence shown here is derived from an EMBL/GenBank/DDBJ whole genome shotgun (WGS) entry which is preliminary data.</text>
</comment>
<evidence type="ECO:0000313" key="3">
    <source>
        <dbReference type="Proteomes" id="UP001597061"/>
    </source>
</evidence>
<evidence type="ECO:0000259" key="1">
    <source>
        <dbReference type="Pfam" id="PF07992"/>
    </source>
</evidence>
<dbReference type="SUPFAM" id="SSF51905">
    <property type="entry name" value="FAD/NAD(P)-binding domain"/>
    <property type="match status" value="2"/>
</dbReference>
<gene>
    <name evidence="2" type="ORF">ACFQ1R_08670</name>
</gene>
<dbReference type="GO" id="GO:0016491">
    <property type="term" value="F:oxidoreductase activity"/>
    <property type="evidence" value="ECO:0007669"/>
    <property type="project" value="UniProtKB-KW"/>
</dbReference>
<sequence length="400" mass="45221">MTTTVVVGGNFAGMTAALEVKRKGKDQHKVIMIDKSPLFLFIPSLIWVPFGRREIKDISFRKDEILKNKGIDFKIAEALKVDVKKQVIITNKEEVYYDNLVIATGPKVKYDVAPGVEEFAYYVGTPNGALKIRKALEEFKQNPGSIVIGATQNAGCMGAAYEFLFNIEKWLREQQIRKKVDLYWITPETFLGHFGIDGITGGETMLKSFMKMFNIHYRTEVGVKEVKKDKVILTTDEELPSKFTMLMPPFIGVDFVSNSPELKATATGYIPVTDDYRHIEIHNVWAAGIAVDVKLPFKPGKVPFSGPKTGYPSDETGKIVAENIIRVSEGKTELKKKAWGKIPGICIMDAGKKEVIILSDKLFKPRKFAIMIPNIFYDFSKILFEKYFLWKTKKGYSYLP</sequence>
<dbReference type="PANTHER" id="PTHR43755">
    <property type="match status" value="1"/>
</dbReference>
<dbReference type="Gene3D" id="3.50.50.100">
    <property type="match status" value="1"/>
</dbReference>
<reference evidence="3" key="1">
    <citation type="journal article" date="2019" name="Int. J. Syst. Evol. Microbiol.">
        <title>The Global Catalogue of Microorganisms (GCM) 10K type strain sequencing project: providing services to taxonomists for standard genome sequencing and annotation.</title>
        <authorList>
            <consortium name="The Broad Institute Genomics Platform"/>
            <consortium name="The Broad Institute Genome Sequencing Center for Infectious Disease"/>
            <person name="Wu L."/>
            <person name="Ma J."/>
        </authorList>
    </citation>
    <scope>NUCLEOTIDE SEQUENCE [LARGE SCALE GENOMIC DNA]</scope>
    <source>
        <strain evidence="3">CCUG 62414</strain>
    </source>
</reference>
<dbReference type="EC" id="1.6.5.-" evidence="2"/>
<dbReference type="InterPro" id="IPR023753">
    <property type="entry name" value="FAD/NAD-binding_dom"/>
</dbReference>
<dbReference type="InterPro" id="IPR052541">
    <property type="entry name" value="SQRD"/>
</dbReference>
<protein>
    <submittedName>
        <fullName evidence="2">NAD(P)/FAD-dependent oxidoreductase</fullName>
        <ecNumber evidence="2">1.6.5.-</ecNumber>
    </submittedName>
</protein>
<accession>A0ABW3JL99</accession>
<dbReference type="EMBL" id="JBHTJI010000001">
    <property type="protein sequence ID" value="MFD0990167.1"/>
    <property type="molecule type" value="Genomic_DNA"/>
</dbReference>
<organism evidence="2 3">
    <name type="scientific">Mariniflexile jejuense</name>
    <dbReference type="NCBI Taxonomy" id="1173582"/>
    <lineage>
        <taxon>Bacteria</taxon>
        <taxon>Pseudomonadati</taxon>
        <taxon>Bacteroidota</taxon>
        <taxon>Flavobacteriia</taxon>
        <taxon>Flavobacteriales</taxon>
        <taxon>Flavobacteriaceae</taxon>
        <taxon>Mariniflexile</taxon>
    </lineage>
</organism>
<keyword evidence="2" id="KW-0560">Oxidoreductase</keyword>
<dbReference type="Proteomes" id="UP001597061">
    <property type="component" value="Unassembled WGS sequence"/>
</dbReference>